<dbReference type="InterPro" id="IPR000571">
    <property type="entry name" value="Znf_CCCH"/>
</dbReference>
<feature type="zinc finger region" description="C3H1-type" evidence="4">
    <location>
        <begin position="467"/>
        <end position="495"/>
    </location>
</feature>
<feature type="compositionally biased region" description="Pro residues" evidence="5">
    <location>
        <begin position="1"/>
        <end position="15"/>
    </location>
</feature>
<feature type="compositionally biased region" description="Gly residues" evidence="5">
    <location>
        <begin position="68"/>
        <end position="83"/>
    </location>
</feature>
<evidence type="ECO:0000256" key="1">
    <source>
        <dbReference type="ARBA" id="ARBA00022723"/>
    </source>
</evidence>
<gene>
    <name evidence="7" type="ORF">B5807_06066</name>
</gene>
<dbReference type="Proteomes" id="UP000193240">
    <property type="component" value="Unassembled WGS sequence"/>
</dbReference>
<dbReference type="InterPro" id="IPR036855">
    <property type="entry name" value="Znf_CCCH_sf"/>
</dbReference>
<dbReference type="GO" id="GO:0008270">
    <property type="term" value="F:zinc ion binding"/>
    <property type="evidence" value="ECO:0007669"/>
    <property type="project" value="UniProtKB-KW"/>
</dbReference>
<feature type="compositionally biased region" description="Polar residues" evidence="5">
    <location>
        <begin position="84"/>
        <end position="93"/>
    </location>
</feature>
<feature type="compositionally biased region" description="Basic and acidic residues" evidence="5">
    <location>
        <begin position="363"/>
        <end position="380"/>
    </location>
</feature>
<dbReference type="SMART" id="SM00356">
    <property type="entry name" value="ZnF_C3H1"/>
    <property type="match status" value="1"/>
</dbReference>
<feature type="compositionally biased region" description="Basic and acidic residues" evidence="5">
    <location>
        <begin position="37"/>
        <end position="49"/>
    </location>
</feature>
<evidence type="ECO:0000256" key="4">
    <source>
        <dbReference type="PROSITE-ProRule" id="PRU00723"/>
    </source>
</evidence>
<dbReference type="PANTHER" id="PTHR13309:SF0">
    <property type="entry name" value="FMR1-INTERACTING PROTEIN NUFIP1"/>
    <property type="match status" value="1"/>
</dbReference>
<dbReference type="SUPFAM" id="SSF90229">
    <property type="entry name" value="CCCH zinc finger"/>
    <property type="match status" value="1"/>
</dbReference>
<dbReference type="PROSITE" id="PS50103">
    <property type="entry name" value="ZF_C3H1"/>
    <property type="match status" value="1"/>
</dbReference>
<feature type="compositionally biased region" description="Pro residues" evidence="5">
    <location>
        <begin position="344"/>
        <end position="353"/>
    </location>
</feature>
<dbReference type="InParanoid" id="A0A1Y2M0Y7"/>
<dbReference type="Gene3D" id="4.10.1000.10">
    <property type="entry name" value="Zinc finger, CCCH-type"/>
    <property type="match status" value="1"/>
</dbReference>
<feature type="compositionally biased region" description="Basic and acidic residues" evidence="5">
    <location>
        <begin position="316"/>
        <end position="343"/>
    </location>
</feature>
<organism evidence="7 8">
    <name type="scientific">Epicoccum nigrum</name>
    <name type="common">Soil fungus</name>
    <name type="synonym">Epicoccum purpurascens</name>
    <dbReference type="NCBI Taxonomy" id="105696"/>
    <lineage>
        <taxon>Eukaryota</taxon>
        <taxon>Fungi</taxon>
        <taxon>Dikarya</taxon>
        <taxon>Ascomycota</taxon>
        <taxon>Pezizomycotina</taxon>
        <taxon>Dothideomycetes</taxon>
        <taxon>Pleosporomycetidae</taxon>
        <taxon>Pleosporales</taxon>
        <taxon>Pleosporineae</taxon>
        <taxon>Didymellaceae</taxon>
        <taxon>Epicoccum</taxon>
    </lineage>
</organism>
<feature type="compositionally biased region" description="Low complexity" evidence="5">
    <location>
        <begin position="410"/>
        <end position="426"/>
    </location>
</feature>
<keyword evidence="8" id="KW-1185">Reference proteome</keyword>
<feature type="compositionally biased region" description="Pro residues" evidence="5">
    <location>
        <begin position="196"/>
        <end position="221"/>
    </location>
</feature>
<dbReference type="GO" id="GO:0005634">
    <property type="term" value="C:nucleus"/>
    <property type="evidence" value="ECO:0007669"/>
    <property type="project" value="TreeGrafter"/>
</dbReference>
<dbReference type="GO" id="GO:0000492">
    <property type="term" value="P:box C/D snoRNP assembly"/>
    <property type="evidence" value="ECO:0007669"/>
    <property type="project" value="TreeGrafter"/>
</dbReference>
<feature type="domain" description="C3H1-type" evidence="6">
    <location>
        <begin position="467"/>
        <end position="495"/>
    </location>
</feature>
<keyword evidence="3 4" id="KW-0862">Zinc</keyword>
<protein>
    <recommendedName>
        <fullName evidence="6">C3H1-type domain-containing protein</fullName>
    </recommendedName>
</protein>
<evidence type="ECO:0000256" key="2">
    <source>
        <dbReference type="ARBA" id="ARBA00022771"/>
    </source>
</evidence>
<keyword evidence="2 4" id="KW-0863">Zinc-finger</keyword>
<feature type="compositionally biased region" description="Acidic residues" evidence="5">
    <location>
        <begin position="427"/>
        <end position="443"/>
    </location>
</feature>
<feature type="region of interest" description="Disordered" evidence="5">
    <location>
        <begin position="1"/>
        <end position="132"/>
    </location>
</feature>
<dbReference type="Pfam" id="PF10453">
    <property type="entry name" value="NUFIP1"/>
    <property type="match status" value="1"/>
</dbReference>
<feature type="compositionally biased region" description="Polar residues" evidence="5">
    <location>
        <begin position="20"/>
        <end position="29"/>
    </location>
</feature>
<proteinExistence type="predicted"/>
<dbReference type="OMA" id="VMEAIVW"/>
<evidence type="ECO:0000259" key="6">
    <source>
        <dbReference type="PROSITE" id="PS50103"/>
    </source>
</evidence>
<dbReference type="EMBL" id="KZ107843">
    <property type="protein sequence ID" value="OSS49815.1"/>
    <property type="molecule type" value="Genomic_DNA"/>
</dbReference>
<dbReference type="PANTHER" id="PTHR13309">
    <property type="entry name" value="NUCLEAR FRAGILE X MENTAL RETARDATION PROTEIN INTERACTING PROTEIN 1"/>
    <property type="match status" value="1"/>
</dbReference>
<feature type="region of interest" description="Disordered" evidence="5">
    <location>
        <begin position="157"/>
        <end position="268"/>
    </location>
</feature>
<name>A0A1Y2M0Y7_EPING</name>
<feature type="compositionally biased region" description="Low complexity" evidence="5">
    <location>
        <begin position="157"/>
        <end position="183"/>
    </location>
</feature>
<reference evidence="7 8" key="1">
    <citation type="journal article" date="2017" name="Genome Announc.">
        <title>Genome sequence of the saprophytic ascomycete Epicoccum nigrum ICMP 19927 strain isolated from New Zealand.</title>
        <authorList>
            <person name="Fokin M."/>
            <person name="Fleetwood D."/>
            <person name="Weir B.S."/>
            <person name="Villas-Boas S.G."/>
        </authorList>
    </citation>
    <scope>NUCLEOTIDE SEQUENCE [LARGE SCALE GENOMIC DNA]</scope>
    <source>
        <strain evidence="7 8">ICMP 19927</strain>
    </source>
</reference>
<evidence type="ECO:0000256" key="3">
    <source>
        <dbReference type="ARBA" id="ARBA00022833"/>
    </source>
</evidence>
<sequence length="540" mass="57840">MTSFKFPPPPPPPPKATATDLPQPSYTSQRGGPNRGRGNDRGRGGDRGRGRGGHGRGGYNQGQSHGNTHGGKGGARGGFGNSYGGSASHQHQSLPPYPSSTTNSNTSHMSQPYGGPQTQVQPQMDPQAFAQAMSFMSTPAGMQSMAAFATHMTTAANGPMQYTQPPAPQAQAASQYSPGQQAGQKRKRPEHHANAPPLPPKKPQSGPKPPRVKAAPPPPVPSFGFSLPAPTEPTSRANKKGDQKKRMNLGLSVQNAMEESSSEEEDIDEEAVLADKIKVEGVAFEHNGEMISLQTAADVQAYIKDRRRNYPTQQRAFEKAQEAEARRKAELEFLHRVKGKPERPAPAPAPEPTPAKAKQPPEINEKAGEETDRKREELAALRKKLHATMMQKPSQPTSLLGAGYESDTGSDASSSVLSESSVVSSSEESEEESNKEEESDSDAAPEITSSKAAPLPVNVPPPAPVSAPSSQVCKNWSSSGNCRFGKGCRWAHPPQEKGSGKEKVEKKMGLYEKMVEQELENADRMALDAIKYLGQHGFLG</sequence>
<keyword evidence="1 4" id="KW-0479">Metal-binding</keyword>
<dbReference type="InterPro" id="IPR019496">
    <property type="entry name" value="NUFIP1_cons_dom"/>
</dbReference>
<evidence type="ECO:0000313" key="7">
    <source>
        <dbReference type="EMBL" id="OSS49815.1"/>
    </source>
</evidence>
<dbReference type="InterPro" id="IPR039136">
    <property type="entry name" value="NUFIP1-like"/>
</dbReference>
<dbReference type="GO" id="GO:0003723">
    <property type="term" value="F:RNA binding"/>
    <property type="evidence" value="ECO:0007669"/>
    <property type="project" value="InterPro"/>
</dbReference>
<evidence type="ECO:0000313" key="8">
    <source>
        <dbReference type="Proteomes" id="UP000193240"/>
    </source>
</evidence>
<accession>A0A1Y2M0Y7</accession>
<dbReference type="AlphaFoldDB" id="A0A1Y2M0Y7"/>
<evidence type="ECO:0000256" key="5">
    <source>
        <dbReference type="SAM" id="MobiDB-lite"/>
    </source>
</evidence>
<feature type="region of interest" description="Disordered" evidence="5">
    <location>
        <begin position="313"/>
        <end position="476"/>
    </location>
</feature>